<feature type="compositionally biased region" description="Polar residues" evidence="3">
    <location>
        <begin position="254"/>
        <end position="263"/>
    </location>
</feature>
<proteinExistence type="predicted"/>
<evidence type="ECO:0008006" key="7">
    <source>
        <dbReference type="Google" id="ProtNLM"/>
    </source>
</evidence>
<dbReference type="Pfam" id="PF00353">
    <property type="entry name" value="HemolysinCabind"/>
    <property type="match status" value="3"/>
</dbReference>
<dbReference type="InterPro" id="IPR050557">
    <property type="entry name" value="RTX_toxin/Mannuronan_C5-epim"/>
</dbReference>
<evidence type="ECO:0000256" key="4">
    <source>
        <dbReference type="SAM" id="Phobius"/>
    </source>
</evidence>
<evidence type="ECO:0000256" key="2">
    <source>
        <dbReference type="ARBA" id="ARBA00022525"/>
    </source>
</evidence>
<dbReference type="InterPro" id="IPR018511">
    <property type="entry name" value="Hemolysin-typ_Ca-bd_CS"/>
</dbReference>
<gene>
    <name evidence="5" type="ORF">A2Z11_00300</name>
</gene>
<dbReference type="EMBL" id="MHCS01000012">
    <property type="protein sequence ID" value="OGY26727.1"/>
    <property type="molecule type" value="Genomic_DNA"/>
</dbReference>
<comment type="subcellular location">
    <subcellularLocation>
        <location evidence="1">Secreted</location>
    </subcellularLocation>
</comment>
<feature type="transmembrane region" description="Helical" evidence="4">
    <location>
        <begin position="7"/>
        <end position="28"/>
    </location>
</feature>
<dbReference type="InterPro" id="IPR011049">
    <property type="entry name" value="Serralysin-like_metalloprot_C"/>
</dbReference>
<dbReference type="AlphaFoldDB" id="A0A1G1WHK4"/>
<reference evidence="5 6" key="1">
    <citation type="journal article" date="2016" name="Nat. Commun.">
        <title>Thousands of microbial genomes shed light on interconnected biogeochemical processes in an aquifer system.</title>
        <authorList>
            <person name="Anantharaman K."/>
            <person name="Brown C.T."/>
            <person name="Hug L.A."/>
            <person name="Sharon I."/>
            <person name="Castelle C.J."/>
            <person name="Probst A.J."/>
            <person name="Thomas B.C."/>
            <person name="Singh A."/>
            <person name="Wilkins M.J."/>
            <person name="Karaoz U."/>
            <person name="Brodie E.L."/>
            <person name="Williams K.H."/>
            <person name="Hubbard S.S."/>
            <person name="Banfield J.F."/>
        </authorList>
    </citation>
    <scope>NUCLEOTIDE SEQUENCE [LARGE SCALE GENOMIC DNA]</scope>
</reference>
<dbReference type="PRINTS" id="PR00313">
    <property type="entry name" value="CABNDNGRPT"/>
</dbReference>
<name>A0A1G1WHK4_9BACT</name>
<feature type="compositionally biased region" description="Gly residues" evidence="3">
    <location>
        <begin position="286"/>
        <end position="334"/>
    </location>
</feature>
<sequence>MRKRYKVFRKIVTFFLAAAVIIAVINIYQDNRPSMVRAVGDLTINWGVPTTGDPIFVVSNLLPGDTESRTVSVTNGGGVVRPVGVRGVKTSGPGSLETVLDFVISENGTDLYGGASTTGPKTLEQFFTESAGINGIFLSNLNPGASTTYSFKVTFDQNAGNEFQGKEVIFDLIIGITVEVPLECAGINFSGPPIYGTSREDRLVGTSGNDLIFGFEGGDSINGNNGDDCIVGGDGGDGLRGNNGNDVILGGNGSDSLKGNNGNDHLIGGEGSDSLDGGNQDDILEGGAGSDGLQGGNGNDTLFGGSGSDGLKGGNGDDYLDGGDGNDGLKGGNGTDTCLNGESVSSCE</sequence>
<feature type="compositionally biased region" description="Polar residues" evidence="3">
    <location>
        <begin position="335"/>
        <end position="348"/>
    </location>
</feature>
<comment type="caution">
    <text evidence="5">The sequence shown here is derived from an EMBL/GenBank/DDBJ whole genome shotgun (WGS) entry which is preliminary data.</text>
</comment>
<organism evidence="5 6">
    <name type="scientific">Candidatus Woykebacteria bacterium RBG_16_43_9</name>
    <dbReference type="NCBI Taxonomy" id="1802596"/>
    <lineage>
        <taxon>Bacteria</taxon>
        <taxon>Candidatus Woykeibacteriota</taxon>
    </lineage>
</organism>
<accession>A0A1G1WHK4</accession>
<dbReference type="GO" id="GO:0005576">
    <property type="term" value="C:extracellular region"/>
    <property type="evidence" value="ECO:0007669"/>
    <property type="project" value="UniProtKB-SubCell"/>
</dbReference>
<dbReference type="GO" id="GO:0005509">
    <property type="term" value="F:calcium ion binding"/>
    <property type="evidence" value="ECO:0007669"/>
    <property type="project" value="InterPro"/>
</dbReference>
<keyword evidence="4" id="KW-1133">Transmembrane helix</keyword>
<keyword evidence="2" id="KW-0964">Secreted</keyword>
<keyword evidence="4" id="KW-0812">Transmembrane</keyword>
<keyword evidence="4" id="KW-0472">Membrane</keyword>
<dbReference type="STRING" id="1802596.A2Z11_00300"/>
<protein>
    <recommendedName>
        <fullName evidence="7">Calcium-binding protein</fullName>
    </recommendedName>
</protein>
<dbReference type="InterPro" id="IPR001343">
    <property type="entry name" value="Hemolysn_Ca-bd"/>
</dbReference>
<dbReference type="SUPFAM" id="SSF51120">
    <property type="entry name" value="beta-Roll"/>
    <property type="match status" value="2"/>
</dbReference>
<evidence type="ECO:0000313" key="5">
    <source>
        <dbReference type="EMBL" id="OGY26727.1"/>
    </source>
</evidence>
<feature type="region of interest" description="Disordered" evidence="3">
    <location>
        <begin position="246"/>
        <end position="348"/>
    </location>
</feature>
<evidence type="ECO:0000313" key="6">
    <source>
        <dbReference type="Proteomes" id="UP000176389"/>
    </source>
</evidence>
<dbReference type="Gene3D" id="2.150.10.10">
    <property type="entry name" value="Serralysin-like metalloprotease, C-terminal"/>
    <property type="match status" value="3"/>
</dbReference>
<dbReference type="PANTHER" id="PTHR38340:SF1">
    <property type="entry name" value="S-LAYER PROTEIN"/>
    <property type="match status" value="1"/>
</dbReference>
<evidence type="ECO:0000256" key="3">
    <source>
        <dbReference type="SAM" id="MobiDB-lite"/>
    </source>
</evidence>
<dbReference type="PROSITE" id="PS00330">
    <property type="entry name" value="HEMOLYSIN_CALCIUM"/>
    <property type="match status" value="3"/>
</dbReference>
<evidence type="ECO:0000256" key="1">
    <source>
        <dbReference type="ARBA" id="ARBA00004613"/>
    </source>
</evidence>
<dbReference type="Proteomes" id="UP000176389">
    <property type="component" value="Unassembled WGS sequence"/>
</dbReference>
<dbReference type="PANTHER" id="PTHR38340">
    <property type="entry name" value="S-LAYER PROTEIN"/>
    <property type="match status" value="1"/>
</dbReference>